<evidence type="ECO:0000256" key="1">
    <source>
        <dbReference type="SAM" id="MobiDB-lite"/>
    </source>
</evidence>
<feature type="compositionally biased region" description="Polar residues" evidence="1">
    <location>
        <begin position="275"/>
        <end position="291"/>
    </location>
</feature>
<feature type="compositionally biased region" description="Pro residues" evidence="1">
    <location>
        <begin position="97"/>
        <end position="114"/>
    </location>
</feature>
<dbReference type="RefSeq" id="WP_142823283.1">
    <property type="nucleotide sequence ID" value="NZ_CP117267.1"/>
</dbReference>
<keyword evidence="4" id="KW-1185">Reference proteome</keyword>
<dbReference type="Proteomes" id="UP000318939">
    <property type="component" value="Chromosome"/>
</dbReference>
<keyword evidence="2" id="KW-0812">Transmembrane</keyword>
<feature type="transmembrane region" description="Helical" evidence="2">
    <location>
        <begin position="12"/>
        <end position="32"/>
    </location>
</feature>
<feature type="compositionally biased region" description="Basic and acidic residues" evidence="1">
    <location>
        <begin position="174"/>
        <end position="186"/>
    </location>
</feature>
<evidence type="ECO:0000313" key="4">
    <source>
        <dbReference type="Proteomes" id="UP000318939"/>
    </source>
</evidence>
<gene>
    <name evidence="3" type="ORF">PR018_09580</name>
</gene>
<evidence type="ECO:0000313" key="3">
    <source>
        <dbReference type="EMBL" id="WFS21442.1"/>
    </source>
</evidence>
<protein>
    <submittedName>
        <fullName evidence="3">DUF930 domain-containing protein</fullName>
    </submittedName>
</protein>
<dbReference type="PRINTS" id="PR01217">
    <property type="entry name" value="PRICHEXTENSN"/>
</dbReference>
<reference evidence="3" key="2">
    <citation type="journal article" date="2023" name="MicrobiologyOpen">
        <title>Genomics of the tumorigenes clade of the family Rhizobiaceae and description of Rhizobium rhododendri sp. nov.</title>
        <authorList>
            <person name="Kuzmanovic N."/>
            <person name="diCenzo G.C."/>
            <person name="Bunk B."/>
            <person name="Sproeer C."/>
            <person name="Fruehling A."/>
            <person name="Neumann-Schaal M."/>
            <person name="Overmann J."/>
            <person name="Smalla K."/>
        </authorList>
    </citation>
    <scope>NUCLEOTIDE SEQUENCE</scope>
    <source>
        <strain evidence="3">Rho-6.2</strain>
    </source>
</reference>
<feature type="region of interest" description="Disordered" evidence="1">
    <location>
        <begin position="41"/>
        <end position="323"/>
    </location>
</feature>
<proteinExistence type="predicted"/>
<dbReference type="Pfam" id="PF06059">
    <property type="entry name" value="DUF930"/>
    <property type="match status" value="1"/>
</dbReference>
<feature type="compositionally biased region" description="Pro residues" evidence="1">
    <location>
        <begin position="227"/>
        <end position="246"/>
    </location>
</feature>
<dbReference type="InterPro" id="IPR009273">
    <property type="entry name" value="DUF930"/>
</dbReference>
<feature type="compositionally biased region" description="Basic and acidic residues" evidence="1">
    <location>
        <begin position="56"/>
        <end position="84"/>
    </location>
</feature>
<feature type="compositionally biased region" description="Pro residues" evidence="1">
    <location>
        <begin position="122"/>
        <end position="135"/>
    </location>
</feature>
<dbReference type="EMBL" id="CP117267">
    <property type="protein sequence ID" value="WFS21442.1"/>
    <property type="molecule type" value="Genomic_DNA"/>
</dbReference>
<feature type="compositionally biased region" description="Basic and acidic residues" evidence="1">
    <location>
        <begin position="136"/>
        <end position="155"/>
    </location>
</feature>
<keyword evidence="2" id="KW-1133">Transmembrane helix</keyword>
<evidence type="ECO:0000256" key="2">
    <source>
        <dbReference type="SAM" id="Phobius"/>
    </source>
</evidence>
<organism evidence="3 4">
    <name type="scientific">Rhizobium rhododendri</name>
    <dbReference type="NCBI Taxonomy" id="2506430"/>
    <lineage>
        <taxon>Bacteria</taxon>
        <taxon>Pseudomonadati</taxon>
        <taxon>Pseudomonadota</taxon>
        <taxon>Alphaproteobacteria</taxon>
        <taxon>Hyphomicrobiales</taxon>
        <taxon>Rhizobiaceae</taxon>
        <taxon>Rhizobium/Agrobacterium group</taxon>
        <taxon>Rhizobium</taxon>
    </lineage>
</organism>
<keyword evidence="2" id="KW-0472">Membrane</keyword>
<sequence length="442" mass="46518">MASERLVRWRKTLWVVLASLVVHVLVVALFFLPDAVKMPEPAKEDTVSVELVPPPEEPKPPEPKPPAEKPPEPLKMPEPEKPPEPAKPAEPAKAEQPPAPPEPPPPPPPPPPAEKPPEEKPAPPPPPPPPPPPAEKAPEEKPPPPEQKPPEEPPKAEPPARQSQVRALDGAFRYGDKDAGPKKSEDGSSAEGDTKPATPDEAAKADATNVKPDAAAAQTPDDAENPETPPEAPPSDQPPAAKPPSETPLADTSPMDPPAGAGPLPPQIDLPQVDVPNNSAEKNGPPSNSPDSAKVELAPAPPSDLPKGKPAPPKPGGNPKQAGLTKAKTLFSRSETGDAIATQSTSGMPRSARFTRLCASELTSQIGHALQLLGTPVVWTYRAIASNVLEVSSSPVLGDGKAYDVSFRCEVDDDATQVVNFAFRINGIIPRSQWKTRRVPGA</sequence>
<reference evidence="3" key="1">
    <citation type="journal article" date="2019" name="Phytopathology">
        <title>A Novel Group of Rhizobium tumorigenes-Like Agrobacteria Associated with Crown Gall Disease of Rhododendron and Blueberry.</title>
        <authorList>
            <person name="Kuzmanovic N."/>
            <person name="Behrens P."/>
            <person name="Idczak E."/>
            <person name="Wagner S."/>
            <person name="Gotz M."/>
            <person name="Sproer C."/>
            <person name="Bunk B."/>
            <person name="Overmann J."/>
            <person name="Smalla K."/>
        </authorList>
    </citation>
    <scope>NUCLEOTIDE SEQUENCE</scope>
    <source>
        <strain evidence="3">Rho-6.2</strain>
    </source>
</reference>
<accession>A0ABY8IDF1</accession>
<feature type="compositionally biased region" description="Pro residues" evidence="1">
    <location>
        <begin position="299"/>
        <end position="316"/>
    </location>
</feature>
<name>A0ABY8IDF1_9HYPH</name>